<dbReference type="InterPro" id="IPR040324">
    <property type="entry name" value="WDR44/Dgr2"/>
</dbReference>
<keyword evidence="1" id="KW-0853">WD repeat</keyword>
<evidence type="ECO:0000313" key="4">
    <source>
        <dbReference type="Proteomes" id="UP000436088"/>
    </source>
</evidence>
<dbReference type="AlphaFoldDB" id="A0A6A2Z3E1"/>
<dbReference type="Proteomes" id="UP000436088">
    <property type="component" value="Unassembled WGS sequence"/>
</dbReference>
<proteinExistence type="predicted"/>
<protein>
    <submittedName>
        <fullName evidence="3">Uncharacterized protein</fullName>
    </submittedName>
</protein>
<reference evidence="3" key="1">
    <citation type="submission" date="2019-09" db="EMBL/GenBank/DDBJ databases">
        <title>Draft genome information of white flower Hibiscus syriacus.</title>
        <authorList>
            <person name="Kim Y.-M."/>
        </authorList>
    </citation>
    <scope>NUCLEOTIDE SEQUENCE [LARGE SCALE GENOMIC DNA]</scope>
    <source>
        <strain evidence="3">YM2019G1</strain>
    </source>
</reference>
<evidence type="ECO:0000313" key="3">
    <source>
        <dbReference type="EMBL" id="KAE8686256.1"/>
    </source>
</evidence>
<dbReference type="PANTHER" id="PTHR14221:SF67">
    <property type="entry name" value="WD REPEAT-CONTAINING PROTEIN 44-LIKE"/>
    <property type="match status" value="1"/>
</dbReference>
<dbReference type="SUPFAM" id="SSF50978">
    <property type="entry name" value="WD40 repeat-like"/>
    <property type="match status" value="1"/>
</dbReference>
<sequence length="183" mass="20610">MIYRQQPNGAEPVSSENPSAWMFDDYGLLDDLPSLDPSTPIWSSNFLTCSNPLREPKIREGDHELLREHKRKIEERVLPETLGRRPKGQHAMILLELMTKLFGVGNPMECAPLNGQCAVVGSYRGSCRLYNASENKSLQQSQIKLQNKKKKSHQRKIIGFQFAPGSSSEVLVTSADSQIWVVD</sequence>
<keyword evidence="2" id="KW-0677">Repeat</keyword>
<dbReference type="EMBL" id="VEPZ02001220">
    <property type="protein sequence ID" value="KAE8686256.1"/>
    <property type="molecule type" value="Genomic_DNA"/>
</dbReference>
<evidence type="ECO:0000256" key="2">
    <source>
        <dbReference type="ARBA" id="ARBA00022737"/>
    </source>
</evidence>
<comment type="caution">
    <text evidence="3">The sequence shown here is derived from an EMBL/GenBank/DDBJ whole genome shotgun (WGS) entry which is preliminary data.</text>
</comment>
<keyword evidence="4" id="KW-1185">Reference proteome</keyword>
<dbReference type="InterPro" id="IPR036322">
    <property type="entry name" value="WD40_repeat_dom_sf"/>
</dbReference>
<accession>A0A6A2Z3E1</accession>
<gene>
    <name evidence="3" type="ORF">F3Y22_tig00111070pilonHSYRG00053</name>
</gene>
<organism evidence="3 4">
    <name type="scientific">Hibiscus syriacus</name>
    <name type="common">Rose of Sharon</name>
    <dbReference type="NCBI Taxonomy" id="106335"/>
    <lineage>
        <taxon>Eukaryota</taxon>
        <taxon>Viridiplantae</taxon>
        <taxon>Streptophyta</taxon>
        <taxon>Embryophyta</taxon>
        <taxon>Tracheophyta</taxon>
        <taxon>Spermatophyta</taxon>
        <taxon>Magnoliopsida</taxon>
        <taxon>eudicotyledons</taxon>
        <taxon>Gunneridae</taxon>
        <taxon>Pentapetalae</taxon>
        <taxon>rosids</taxon>
        <taxon>malvids</taxon>
        <taxon>Malvales</taxon>
        <taxon>Malvaceae</taxon>
        <taxon>Malvoideae</taxon>
        <taxon>Hibiscus</taxon>
    </lineage>
</organism>
<dbReference type="PANTHER" id="PTHR14221">
    <property type="entry name" value="WD REPEAT DOMAIN 44"/>
    <property type="match status" value="1"/>
</dbReference>
<name>A0A6A2Z3E1_HIBSY</name>
<evidence type="ECO:0000256" key="1">
    <source>
        <dbReference type="ARBA" id="ARBA00022574"/>
    </source>
</evidence>